<name>A0AAD6TFY2_9AGAR</name>
<protein>
    <submittedName>
        <fullName evidence="1">Uncharacterized protein</fullName>
    </submittedName>
</protein>
<keyword evidence="2" id="KW-1185">Reference proteome</keyword>
<dbReference type="AlphaFoldDB" id="A0AAD6TFY2"/>
<sequence length="259" mass="29032">MEDKEEIRQLLNKWSSEGYSFLVIEYLQERFLTPPPYSTRSSSVLERPASLTPEIALSVELMLKDRKPLSACNNCIRLDRACTSLRLGIPCKECTLTLHVGCEFATLSFWSLKDEIDRTMLNRELATDPSKAQKLANWNNLAPFVPFFISETAFYDFHKTATSITNVLKTCDVATLKLLVPVLEAKAPVGSTLPSVARHVLCWKEYTSSQERLADSTKAQAVAILNRMGEAYSRMIGVDLSALGIPSEIVDDTIFDMEI</sequence>
<evidence type="ECO:0000313" key="2">
    <source>
        <dbReference type="Proteomes" id="UP001218188"/>
    </source>
</evidence>
<accession>A0AAD6TFY2</accession>
<proteinExistence type="predicted"/>
<dbReference type="Proteomes" id="UP001218188">
    <property type="component" value="Unassembled WGS sequence"/>
</dbReference>
<dbReference type="EMBL" id="JARJCM010000004">
    <property type="protein sequence ID" value="KAJ7045328.1"/>
    <property type="molecule type" value="Genomic_DNA"/>
</dbReference>
<organism evidence="1 2">
    <name type="scientific">Mycena alexandri</name>
    <dbReference type="NCBI Taxonomy" id="1745969"/>
    <lineage>
        <taxon>Eukaryota</taxon>
        <taxon>Fungi</taxon>
        <taxon>Dikarya</taxon>
        <taxon>Basidiomycota</taxon>
        <taxon>Agaricomycotina</taxon>
        <taxon>Agaricomycetes</taxon>
        <taxon>Agaricomycetidae</taxon>
        <taxon>Agaricales</taxon>
        <taxon>Marasmiineae</taxon>
        <taxon>Mycenaceae</taxon>
        <taxon>Mycena</taxon>
    </lineage>
</organism>
<comment type="caution">
    <text evidence="1">The sequence shown here is derived from an EMBL/GenBank/DDBJ whole genome shotgun (WGS) entry which is preliminary data.</text>
</comment>
<reference evidence="1" key="1">
    <citation type="submission" date="2023-03" db="EMBL/GenBank/DDBJ databases">
        <title>Massive genome expansion in bonnet fungi (Mycena s.s.) driven by repeated elements and novel gene families across ecological guilds.</title>
        <authorList>
            <consortium name="Lawrence Berkeley National Laboratory"/>
            <person name="Harder C.B."/>
            <person name="Miyauchi S."/>
            <person name="Viragh M."/>
            <person name="Kuo A."/>
            <person name="Thoen E."/>
            <person name="Andreopoulos B."/>
            <person name="Lu D."/>
            <person name="Skrede I."/>
            <person name="Drula E."/>
            <person name="Henrissat B."/>
            <person name="Morin E."/>
            <person name="Kohler A."/>
            <person name="Barry K."/>
            <person name="LaButti K."/>
            <person name="Morin E."/>
            <person name="Salamov A."/>
            <person name="Lipzen A."/>
            <person name="Mereny Z."/>
            <person name="Hegedus B."/>
            <person name="Baldrian P."/>
            <person name="Stursova M."/>
            <person name="Weitz H."/>
            <person name="Taylor A."/>
            <person name="Grigoriev I.V."/>
            <person name="Nagy L.G."/>
            <person name="Martin F."/>
            <person name="Kauserud H."/>
        </authorList>
    </citation>
    <scope>NUCLEOTIDE SEQUENCE</scope>
    <source>
        <strain evidence="1">CBHHK200</strain>
    </source>
</reference>
<evidence type="ECO:0000313" key="1">
    <source>
        <dbReference type="EMBL" id="KAJ7045328.1"/>
    </source>
</evidence>
<gene>
    <name evidence="1" type="ORF">C8F04DRAFT_1173430</name>
</gene>